<keyword evidence="2" id="KW-0677">Repeat</keyword>
<feature type="repeat" description="WD" evidence="3">
    <location>
        <begin position="113"/>
        <end position="144"/>
    </location>
</feature>
<evidence type="ECO:0000313" key="6">
    <source>
        <dbReference type="Proteomes" id="UP001071777"/>
    </source>
</evidence>
<dbReference type="PROSITE" id="PS50294">
    <property type="entry name" value="WD_REPEATS_REGION"/>
    <property type="match status" value="2"/>
</dbReference>
<dbReference type="EMBL" id="JAPCXB010000055">
    <property type="protein sequence ID" value="KAJ1611662.1"/>
    <property type="molecule type" value="Genomic_DNA"/>
</dbReference>
<dbReference type="InterPro" id="IPR015943">
    <property type="entry name" value="WD40/YVTN_repeat-like_dom_sf"/>
</dbReference>
<protein>
    <submittedName>
        <fullName evidence="5">WD-40 repeat-containing protein</fullName>
    </submittedName>
</protein>
<feature type="repeat" description="WD" evidence="3">
    <location>
        <begin position="356"/>
        <end position="392"/>
    </location>
</feature>
<dbReference type="Pfam" id="PF00400">
    <property type="entry name" value="WD40"/>
    <property type="match status" value="5"/>
</dbReference>
<evidence type="ECO:0000256" key="3">
    <source>
        <dbReference type="PROSITE-ProRule" id="PRU00221"/>
    </source>
</evidence>
<dbReference type="InterPro" id="IPR001680">
    <property type="entry name" value="WD40_rpt"/>
</dbReference>
<accession>A0ABQ8P813</accession>
<dbReference type="PROSITE" id="PS00678">
    <property type="entry name" value="WD_REPEATS_1"/>
    <property type="match status" value="1"/>
</dbReference>
<evidence type="ECO:0000256" key="1">
    <source>
        <dbReference type="ARBA" id="ARBA00022574"/>
    </source>
</evidence>
<comment type="caution">
    <text evidence="5">The sequence shown here is derived from an EMBL/GenBank/DDBJ whole genome shotgun (WGS) entry which is preliminary data.</text>
</comment>
<evidence type="ECO:0000313" key="5">
    <source>
        <dbReference type="EMBL" id="KAJ1611662.1"/>
    </source>
</evidence>
<keyword evidence="6" id="KW-1185">Reference proteome</keyword>
<proteinExistence type="predicted"/>
<dbReference type="SUPFAM" id="SSF50978">
    <property type="entry name" value="WD40 repeat-like"/>
    <property type="match status" value="1"/>
</dbReference>
<dbReference type="PANTHER" id="PTHR19857:SF8">
    <property type="entry name" value="ANGIO-ASSOCIATED MIGRATORY CELL PROTEIN"/>
    <property type="match status" value="1"/>
</dbReference>
<evidence type="ECO:0000256" key="4">
    <source>
        <dbReference type="SAM" id="MobiDB-lite"/>
    </source>
</evidence>
<evidence type="ECO:0000256" key="2">
    <source>
        <dbReference type="ARBA" id="ARBA00022737"/>
    </source>
</evidence>
<dbReference type="PROSITE" id="PS50082">
    <property type="entry name" value="WD_REPEATS_2"/>
    <property type="match status" value="3"/>
</dbReference>
<reference evidence="5" key="1">
    <citation type="submission" date="2022-10" db="EMBL/GenBank/DDBJ databases">
        <title>Adaptive evolution leads to modifications in subtelomeric GC content in a zoonotic Cryptosporidium species.</title>
        <authorList>
            <person name="Li J."/>
            <person name="Feng Y."/>
            <person name="Xiao L."/>
        </authorList>
    </citation>
    <scope>NUCLEOTIDE SEQUENCE</scope>
    <source>
        <strain evidence="5">25894</strain>
    </source>
</reference>
<dbReference type="InterPro" id="IPR036322">
    <property type="entry name" value="WD40_repeat_dom_sf"/>
</dbReference>
<name>A0ABQ8P813_9CRYT</name>
<dbReference type="InterPro" id="IPR019775">
    <property type="entry name" value="WD40_repeat_CS"/>
</dbReference>
<feature type="repeat" description="WD" evidence="3">
    <location>
        <begin position="200"/>
        <end position="241"/>
    </location>
</feature>
<organism evidence="5 6">
    <name type="scientific">Cryptosporidium canis</name>
    <dbReference type="NCBI Taxonomy" id="195482"/>
    <lineage>
        <taxon>Eukaryota</taxon>
        <taxon>Sar</taxon>
        <taxon>Alveolata</taxon>
        <taxon>Apicomplexa</taxon>
        <taxon>Conoidasida</taxon>
        <taxon>Coccidia</taxon>
        <taxon>Eucoccidiorida</taxon>
        <taxon>Eimeriorina</taxon>
        <taxon>Cryptosporidiidae</taxon>
        <taxon>Cryptosporidium</taxon>
    </lineage>
</organism>
<feature type="region of interest" description="Disordered" evidence="4">
    <location>
        <begin position="1"/>
        <end position="22"/>
    </location>
</feature>
<dbReference type="Gene3D" id="2.130.10.10">
    <property type="entry name" value="YVTN repeat-like/Quinoprotein amine dehydrogenase"/>
    <property type="match status" value="1"/>
</dbReference>
<dbReference type="PANTHER" id="PTHR19857">
    <property type="entry name" value="MITOCHONDRIAL DIVISION PROTEIN 1-RELATED"/>
    <property type="match status" value="1"/>
</dbReference>
<gene>
    <name evidence="5" type="ORF">OJ252_1461</name>
</gene>
<dbReference type="SMART" id="SM00320">
    <property type="entry name" value="WD40"/>
    <property type="match status" value="7"/>
</dbReference>
<dbReference type="Proteomes" id="UP001071777">
    <property type="component" value="Unassembled WGS sequence"/>
</dbReference>
<dbReference type="CDD" id="cd00200">
    <property type="entry name" value="WD40"/>
    <property type="match status" value="1"/>
</dbReference>
<keyword evidence="1 3" id="KW-0853">WD repeat</keyword>
<dbReference type="InterPro" id="IPR051179">
    <property type="entry name" value="WD_repeat_multifunction"/>
</dbReference>
<sequence length="434" mass="47319">MDSNMEMEIDSNISDEEYLGMDEDPVIVVSGDELDRDEEDEEMPLFDVLDESSATILSIDSPICCLDIDPIRRGRILYGGCDDKAYLSDLPQSPVDGNIPGAERIDLSPGRVLEGHSDTVSCVSYSADGKYFATGGCDGTIRIYGNEESNEGRLISTLEGPSDELEFIQWHPKGPCILGGGVDGTGWIWMAQDARVLSVLSGHGDSITCGDFSNDGKVACTGSLDGSVIIWNPKTGESLHKITRSSFVDHADDSSYLEDLGIVSLKSHKKNPLLAVGLNNGLFSLVQSETGKVLSLNKRHTDSIDCIEFTNRMEDPLLATGDMSGELIIWNFEYNRVNFAMKNQELEHSNGVLPGITSISWGGDKNNTLIATGCLDGTIRLWDYRTGENVKILRGHKSGILSMKIVEFGFNGANVLRMVSTGDDGRCLLWDARI</sequence>